<dbReference type="InterPro" id="IPR036388">
    <property type="entry name" value="WH-like_DNA-bd_sf"/>
</dbReference>
<dbReference type="InterPro" id="IPR011990">
    <property type="entry name" value="TPR-like_helical_dom_sf"/>
</dbReference>
<keyword evidence="4" id="KW-0238">DNA-binding</keyword>
<evidence type="ECO:0000256" key="5">
    <source>
        <dbReference type="ARBA" id="ARBA00023163"/>
    </source>
</evidence>
<dbReference type="SMART" id="SM01043">
    <property type="entry name" value="BTAD"/>
    <property type="match status" value="1"/>
</dbReference>
<dbReference type="InterPro" id="IPR016032">
    <property type="entry name" value="Sig_transdc_resp-reg_C-effctor"/>
</dbReference>
<name>A0ABU0D6V2_9BACI</name>
<dbReference type="InterPro" id="IPR005158">
    <property type="entry name" value="BTAD"/>
</dbReference>
<dbReference type="PANTHER" id="PTHR35807">
    <property type="entry name" value="TRANSCRIPTIONAL REGULATOR REDD-RELATED"/>
    <property type="match status" value="1"/>
</dbReference>
<comment type="caution">
    <text evidence="8">The sequence shown here is derived from an EMBL/GenBank/DDBJ whole genome shotgun (WGS) entry which is preliminary data.</text>
</comment>
<dbReference type="SMART" id="SM00448">
    <property type="entry name" value="REC"/>
    <property type="match status" value="1"/>
</dbReference>
<dbReference type="Pfam" id="PF03704">
    <property type="entry name" value="BTAD"/>
    <property type="match status" value="1"/>
</dbReference>
<dbReference type="InterPro" id="IPR011006">
    <property type="entry name" value="CheY-like_superfamily"/>
</dbReference>
<dbReference type="SUPFAM" id="SSF52172">
    <property type="entry name" value="CheY-like"/>
    <property type="match status" value="1"/>
</dbReference>
<dbReference type="PANTHER" id="PTHR35807:SF2">
    <property type="entry name" value="TRANSCRIPTIONAL ACTIVATOR DOMAIN"/>
    <property type="match status" value="1"/>
</dbReference>
<evidence type="ECO:0000256" key="4">
    <source>
        <dbReference type="ARBA" id="ARBA00023125"/>
    </source>
</evidence>
<evidence type="ECO:0000313" key="9">
    <source>
        <dbReference type="Proteomes" id="UP001232343"/>
    </source>
</evidence>
<dbReference type="Proteomes" id="UP001232343">
    <property type="component" value="Unassembled WGS sequence"/>
</dbReference>
<evidence type="ECO:0000259" key="7">
    <source>
        <dbReference type="PROSITE" id="PS50110"/>
    </source>
</evidence>
<evidence type="ECO:0000256" key="1">
    <source>
        <dbReference type="ARBA" id="ARBA00004496"/>
    </source>
</evidence>
<dbReference type="Pfam" id="PF00072">
    <property type="entry name" value="Response_reg"/>
    <property type="match status" value="1"/>
</dbReference>
<dbReference type="Gene3D" id="3.40.50.2300">
    <property type="match status" value="1"/>
</dbReference>
<dbReference type="InterPro" id="IPR001789">
    <property type="entry name" value="Sig_transdc_resp-reg_receiver"/>
</dbReference>
<dbReference type="InterPro" id="IPR051677">
    <property type="entry name" value="AfsR-DnrI-RedD_regulator"/>
</dbReference>
<sequence>MKVILIDDEPLALAYLEKLLGEIENLTILGKYWDPRKALEAIKRDQPELVFLDIEMPEINGMELAELIQNEIPEIKLVFITAYNMYAVKAFELNAVDYIVKPVKRDRLFQTIQRLPGVAKSKTAQSNSMMVRCFQTLSFCSYGDKIHTIDVQWRTYKARELFAFFVQHRNQPIRKDVILDLFWPEIDWEKGFPQLYTTIYNIRKTLQSINVNISILSSENSYKLDFNDVLLDVDVWEKEVSKLSIVTSDTLPKFQKLIEFYIGDYFEVDDYLWAEQERERLRGIWVEIVKKVCDYYIYRSDYQEAIILYHRLQMILPYLDDSYFMLMKLYDALGDRPSVEEQYANYTKMLWGEFGLKPIGDIRIWYDQWVSENYN</sequence>
<gene>
    <name evidence="8" type="ORF">J2S14_002989</name>
</gene>
<accession>A0ABU0D6V2</accession>
<dbReference type="PROSITE" id="PS50110">
    <property type="entry name" value="RESPONSE_REGULATORY"/>
    <property type="match status" value="1"/>
</dbReference>
<keyword evidence="2" id="KW-0902">Two-component regulatory system</keyword>
<dbReference type="Gene3D" id="1.25.40.10">
    <property type="entry name" value="Tetratricopeptide repeat domain"/>
    <property type="match status" value="1"/>
</dbReference>
<evidence type="ECO:0000256" key="3">
    <source>
        <dbReference type="ARBA" id="ARBA00023015"/>
    </source>
</evidence>
<evidence type="ECO:0000313" key="8">
    <source>
        <dbReference type="EMBL" id="MDQ0344148.1"/>
    </source>
</evidence>
<keyword evidence="3" id="KW-0805">Transcription regulation</keyword>
<proteinExistence type="predicted"/>
<evidence type="ECO:0000256" key="6">
    <source>
        <dbReference type="PROSITE-ProRule" id="PRU00169"/>
    </source>
</evidence>
<dbReference type="SUPFAM" id="SSF46894">
    <property type="entry name" value="C-terminal effector domain of the bipartite response regulators"/>
    <property type="match status" value="1"/>
</dbReference>
<keyword evidence="5" id="KW-0804">Transcription</keyword>
<keyword evidence="9" id="KW-1185">Reference proteome</keyword>
<dbReference type="SUPFAM" id="SSF48452">
    <property type="entry name" value="TPR-like"/>
    <property type="match status" value="1"/>
</dbReference>
<dbReference type="RefSeq" id="WP_244682424.1">
    <property type="nucleotide sequence ID" value="NZ_JALIRM010000011.1"/>
</dbReference>
<dbReference type="EMBL" id="JAUSUO010000008">
    <property type="protein sequence ID" value="MDQ0344148.1"/>
    <property type="molecule type" value="Genomic_DNA"/>
</dbReference>
<protein>
    <submittedName>
        <fullName evidence="8">Two-component SAPR family response regulator</fullName>
    </submittedName>
</protein>
<feature type="modified residue" description="4-aspartylphosphate" evidence="6">
    <location>
        <position position="53"/>
    </location>
</feature>
<reference evidence="8 9" key="1">
    <citation type="submission" date="2023-07" db="EMBL/GenBank/DDBJ databases">
        <title>Genomic Encyclopedia of Type Strains, Phase IV (KMG-IV): sequencing the most valuable type-strain genomes for metagenomic binning, comparative biology and taxonomic classification.</title>
        <authorList>
            <person name="Goeker M."/>
        </authorList>
    </citation>
    <scope>NUCLEOTIDE SEQUENCE [LARGE SCALE GENOMIC DNA]</scope>
    <source>
        <strain evidence="8 9">DSM 27848</strain>
    </source>
</reference>
<comment type="subcellular location">
    <subcellularLocation>
        <location evidence="1">Cytoplasm</location>
    </subcellularLocation>
</comment>
<dbReference type="Gene3D" id="1.10.10.10">
    <property type="entry name" value="Winged helix-like DNA-binding domain superfamily/Winged helix DNA-binding domain"/>
    <property type="match status" value="1"/>
</dbReference>
<feature type="domain" description="Response regulatory" evidence="7">
    <location>
        <begin position="2"/>
        <end position="116"/>
    </location>
</feature>
<keyword evidence="6" id="KW-0597">Phosphoprotein</keyword>
<organism evidence="8 9">
    <name type="scientific">Lederbergia wuyishanensis</name>
    <dbReference type="NCBI Taxonomy" id="1347903"/>
    <lineage>
        <taxon>Bacteria</taxon>
        <taxon>Bacillati</taxon>
        <taxon>Bacillota</taxon>
        <taxon>Bacilli</taxon>
        <taxon>Bacillales</taxon>
        <taxon>Bacillaceae</taxon>
        <taxon>Lederbergia</taxon>
    </lineage>
</organism>
<evidence type="ECO:0000256" key="2">
    <source>
        <dbReference type="ARBA" id="ARBA00023012"/>
    </source>
</evidence>